<evidence type="ECO:0000256" key="1">
    <source>
        <dbReference type="SAM" id="Phobius"/>
    </source>
</evidence>
<dbReference type="EMBL" id="GISG01124659">
    <property type="protein sequence ID" value="MBA4641498.1"/>
    <property type="molecule type" value="Transcribed_RNA"/>
</dbReference>
<sequence>MPTAIISNIYKQLFNFSFLSFVFCSSRSETLLTNSLWYACFLARERAADSLFLIFLLIFFSMLLSVISRVSLFLPTTGVSDSVPIEGAGDKPICCEKYCGVPGTSKHITGLIEDSSIAPAFVKKSSNVISHVEGSLFTSSLLFIFSPCWKYVQASSAVSQSCHSMSQINLRFSICL</sequence>
<keyword evidence="1" id="KW-0472">Membrane</keyword>
<feature type="transmembrane region" description="Helical" evidence="1">
    <location>
        <begin position="52"/>
        <end position="74"/>
    </location>
</feature>
<evidence type="ECO:0000313" key="2">
    <source>
        <dbReference type="EMBL" id="MBA4641500.1"/>
    </source>
</evidence>
<protein>
    <submittedName>
        <fullName evidence="2">Uncharacterized protein</fullName>
    </submittedName>
</protein>
<reference evidence="2" key="1">
    <citation type="journal article" date="2013" name="J. Plant Res.">
        <title>Effect of fungi and light on seed germination of three Opuntia species from semiarid lands of central Mexico.</title>
        <authorList>
            <person name="Delgado-Sanchez P."/>
            <person name="Jimenez-Bremont J.F."/>
            <person name="Guerrero-Gonzalez Mde L."/>
            <person name="Flores J."/>
        </authorList>
    </citation>
    <scope>NUCLEOTIDE SEQUENCE</scope>
    <source>
        <tissue evidence="2">Cladode</tissue>
    </source>
</reference>
<name>A0A7C9DER5_OPUST</name>
<reference evidence="2" key="2">
    <citation type="submission" date="2020-07" db="EMBL/GenBank/DDBJ databases">
        <authorList>
            <person name="Vera ALvarez R."/>
            <person name="Arias-Moreno D.M."/>
            <person name="Jimenez-Jacinto V."/>
            <person name="Jimenez-Bremont J.F."/>
            <person name="Swaminathan K."/>
            <person name="Moose S.P."/>
            <person name="Guerrero-Gonzalez M.L."/>
            <person name="Marino-Ramirez L."/>
            <person name="Landsman D."/>
            <person name="Rodriguez-Kessler M."/>
            <person name="Delgado-Sanchez P."/>
        </authorList>
    </citation>
    <scope>NUCLEOTIDE SEQUENCE</scope>
    <source>
        <tissue evidence="2">Cladode</tissue>
    </source>
</reference>
<dbReference type="EMBL" id="GISG01124661">
    <property type="protein sequence ID" value="MBA4641500.1"/>
    <property type="molecule type" value="Transcribed_RNA"/>
</dbReference>
<dbReference type="AlphaFoldDB" id="A0A7C9DER5"/>
<keyword evidence="1" id="KW-0812">Transmembrane</keyword>
<proteinExistence type="predicted"/>
<keyword evidence="1" id="KW-1133">Transmembrane helix</keyword>
<organism evidence="2">
    <name type="scientific">Opuntia streptacantha</name>
    <name type="common">Prickly pear cactus</name>
    <name type="synonym">Opuntia cardona</name>
    <dbReference type="NCBI Taxonomy" id="393608"/>
    <lineage>
        <taxon>Eukaryota</taxon>
        <taxon>Viridiplantae</taxon>
        <taxon>Streptophyta</taxon>
        <taxon>Embryophyta</taxon>
        <taxon>Tracheophyta</taxon>
        <taxon>Spermatophyta</taxon>
        <taxon>Magnoliopsida</taxon>
        <taxon>eudicotyledons</taxon>
        <taxon>Gunneridae</taxon>
        <taxon>Pentapetalae</taxon>
        <taxon>Caryophyllales</taxon>
        <taxon>Cactineae</taxon>
        <taxon>Cactaceae</taxon>
        <taxon>Opuntioideae</taxon>
        <taxon>Opuntia</taxon>
    </lineage>
</organism>
<accession>A0A7C9DER5</accession>